<dbReference type="Gene3D" id="1.20.1250.20">
    <property type="entry name" value="MFS general substrate transporter like domains"/>
    <property type="match status" value="1"/>
</dbReference>
<dbReference type="SUPFAM" id="SSF103473">
    <property type="entry name" value="MFS general substrate transporter"/>
    <property type="match status" value="1"/>
</dbReference>
<dbReference type="InterPro" id="IPR005828">
    <property type="entry name" value="MFS_sugar_transport-like"/>
</dbReference>
<evidence type="ECO:0000256" key="5">
    <source>
        <dbReference type="ARBA" id="ARBA00022989"/>
    </source>
</evidence>
<dbReference type="GO" id="GO:0016020">
    <property type="term" value="C:membrane"/>
    <property type="evidence" value="ECO:0007669"/>
    <property type="project" value="UniProtKB-SubCell"/>
</dbReference>
<evidence type="ECO:0000313" key="10">
    <source>
        <dbReference type="Proteomes" id="UP000756132"/>
    </source>
</evidence>
<dbReference type="OrthoDB" id="6612291at2759"/>
<evidence type="ECO:0000256" key="2">
    <source>
        <dbReference type="ARBA" id="ARBA00010992"/>
    </source>
</evidence>
<dbReference type="PANTHER" id="PTHR48022">
    <property type="entry name" value="PLASTIDIC GLUCOSE TRANSPORTER 4"/>
    <property type="match status" value="1"/>
</dbReference>
<sequence>MARSDGWYTFGAAIFAAIGTFIFGFDTGIATTTIAHQSWTEYMGHPSNDLTGAVVAVYIAGEAVGAFLQTFTGDLLGRLRFMQLMCIIVTIGVVIQTAAVNMGMFLAGRVLAGIAVGGMVGTVPIYLSEISAPH</sequence>
<evidence type="ECO:0000256" key="7">
    <source>
        <dbReference type="SAM" id="Phobius"/>
    </source>
</evidence>
<feature type="transmembrane region" description="Helical" evidence="7">
    <location>
        <begin position="106"/>
        <end position="127"/>
    </location>
</feature>
<feature type="transmembrane region" description="Helical" evidence="7">
    <location>
        <begin position="7"/>
        <end position="30"/>
    </location>
</feature>
<evidence type="ECO:0000256" key="1">
    <source>
        <dbReference type="ARBA" id="ARBA00004141"/>
    </source>
</evidence>
<dbReference type="InterPro" id="IPR036259">
    <property type="entry name" value="MFS_trans_sf"/>
</dbReference>
<dbReference type="PRINTS" id="PR00171">
    <property type="entry name" value="SUGRTRNSPORT"/>
</dbReference>
<dbReference type="RefSeq" id="XP_047765987.1">
    <property type="nucleotide sequence ID" value="XM_047908420.1"/>
</dbReference>
<proteinExistence type="inferred from homology"/>
<keyword evidence="6 7" id="KW-0472">Membrane</keyword>
<dbReference type="InterPro" id="IPR050360">
    <property type="entry name" value="MFS_Sugar_Transporters"/>
</dbReference>
<dbReference type="AlphaFoldDB" id="A0A9Q8PFN6"/>
<evidence type="ECO:0000259" key="8">
    <source>
        <dbReference type="PROSITE" id="PS50850"/>
    </source>
</evidence>
<gene>
    <name evidence="9" type="ORF">CLAFUR5_09272</name>
</gene>
<dbReference type="GeneID" id="71989150"/>
<dbReference type="Proteomes" id="UP000756132">
    <property type="component" value="Chromosome 9"/>
</dbReference>
<dbReference type="InterPro" id="IPR020846">
    <property type="entry name" value="MFS_dom"/>
</dbReference>
<dbReference type="EMBL" id="CP090171">
    <property type="protein sequence ID" value="UJO21621.1"/>
    <property type="molecule type" value="Genomic_DNA"/>
</dbReference>
<feature type="transmembrane region" description="Helical" evidence="7">
    <location>
        <begin position="81"/>
        <end position="100"/>
    </location>
</feature>
<keyword evidence="4 7" id="KW-0812">Transmembrane</keyword>
<evidence type="ECO:0000256" key="3">
    <source>
        <dbReference type="ARBA" id="ARBA00022448"/>
    </source>
</evidence>
<reference evidence="9" key="2">
    <citation type="journal article" date="2022" name="Microb. Genom.">
        <title>A chromosome-scale genome assembly of the tomato pathogen Cladosporium fulvum reveals a compartmentalized genome architecture and the presence of a dispensable chromosome.</title>
        <authorList>
            <person name="Zaccaron A.Z."/>
            <person name="Chen L.H."/>
            <person name="Samaras A."/>
            <person name="Stergiopoulos I."/>
        </authorList>
    </citation>
    <scope>NUCLEOTIDE SEQUENCE</scope>
    <source>
        <strain evidence="9">Race5_Kim</strain>
    </source>
</reference>
<accession>A0A9Q8PFN6</accession>
<feature type="transmembrane region" description="Helical" evidence="7">
    <location>
        <begin position="50"/>
        <end position="69"/>
    </location>
</feature>
<feature type="domain" description="Major facilitator superfamily (MFS) profile" evidence="8">
    <location>
        <begin position="12"/>
        <end position="134"/>
    </location>
</feature>
<dbReference type="PANTHER" id="PTHR48022:SF11">
    <property type="entry name" value="MONOSACCHARIDE TRANSPORTER (HXT8), PUTATIVE (AFU_ORTHOLOGUE AFUA_2G08120)-RELATED"/>
    <property type="match status" value="1"/>
</dbReference>
<dbReference type="PROSITE" id="PS50850">
    <property type="entry name" value="MFS"/>
    <property type="match status" value="1"/>
</dbReference>
<evidence type="ECO:0000313" key="9">
    <source>
        <dbReference type="EMBL" id="UJO21621.1"/>
    </source>
</evidence>
<keyword evidence="10" id="KW-1185">Reference proteome</keyword>
<evidence type="ECO:0000256" key="4">
    <source>
        <dbReference type="ARBA" id="ARBA00022692"/>
    </source>
</evidence>
<keyword evidence="3" id="KW-0813">Transport</keyword>
<organism evidence="9 10">
    <name type="scientific">Passalora fulva</name>
    <name type="common">Tomato leaf mold</name>
    <name type="synonym">Cladosporium fulvum</name>
    <dbReference type="NCBI Taxonomy" id="5499"/>
    <lineage>
        <taxon>Eukaryota</taxon>
        <taxon>Fungi</taxon>
        <taxon>Dikarya</taxon>
        <taxon>Ascomycota</taxon>
        <taxon>Pezizomycotina</taxon>
        <taxon>Dothideomycetes</taxon>
        <taxon>Dothideomycetidae</taxon>
        <taxon>Mycosphaerellales</taxon>
        <taxon>Mycosphaerellaceae</taxon>
        <taxon>Fulvia</taxon>
    </lineage>
</organism>
<dbReference type="Pfam" id="PF00083">
    <property type="entry name" value="Sugar_tr"/>
    <property type="match status" value="1"/>
</dbReference>
<reference evidence="9" key="1">
    <citation type="submission" date="2021-12" db="EMBL/GenBank/DDBJ databases">
        <authorList>
            <person name="Zaccaron A."/>
            <person name="Stergiopoulos I."/>
        </authorList>
    </citation>
    <scope>NUCLEOTIDE SEQUENCE</scope>
    <source>
        <strain evidence="9">Race5_Kim</strain>
    </source>
</reference>
<keyword evidence="5 7" id="KW-1133">Transmembrane helix</keyword>
<name>A0A9Q8PFN6_PASFU</name>
<comment type="similarity">
    <text evidence="2">Belongs to the major facilitator superfamily. Sugar transporter (TC 2.A.1.1) family.</text>
</comment>
<comment type="subcellular location">
    <subcellularLocation>
        <location evidence="1">Membrane</location>
        <topology evidence="1">Multi-pass membrane protein</topology>
    </subcellularLocation>
</comment>
<protein>
    <submittedName>
        <fullName evidence="9">Galactose transporter</fullName>
    </submittedName>
</protein>
<dbReference type="GO" id="GO:0005351">
    <property type="term" value="F:carbohydrate:proton symporter activity"/>
    <property type="evidence" value="ECO:0007669"/>
    <property type="project" value="TreeGrafter"/>
</dbReference>
<evidence type="ECO:0000256" key="6">
    <source>
        <dbReference type="ARBA" id="ARBA00023136"/>
    </source>
</evidence>
<dbReference type="KEGG" id="ffu:CLAFUR5_09272"/>
<dbReference type="InterPro" id="IPR003663">
    <property type="entry name" value="Sugar/inositol_transpt"/>
</dbReference>